<comment type="similarity">
    <text evidence="1 9">Belongs to the cytidylate kinase family. Type 1 subfamily.</text>
</comment>
<accession>E9SG52</accession>
<dbReference type="GO" id="GO:0003841">
    <property type="term" value="F:1-acylglycerol-3-phosphate O-acyltransferase activity"/>
    <property type="evidence" value="ECO:0007669"/>
    <property type="project" value="TreeGrafter"/>
</dbReference>
<keyword evidence="4 9" id="KW-0418">Kinase</keyword>
<dbReference type="Gene3D" id="3.40.50.300">
    <property type="entry name" value="P-loop containing nucleotide triphosphate hydrolases"/>
    <property type="match status" value="1"/>
</dbReference>
<dbReference type="GO" id="GO:0036430">
    <property type="term" value="F:CMP kinase activity"/>
    <property type="evidence" value="ECO:0007669"/>
    <property type="project" value="RHEA"/>
</dbReference>
<comment type="caution">
    <text evidence="11">The sequence shown here is derived from an EMBL/GenBank/DDBJ whole genome shotgun (WGS) entry which is preliminary data.</text>
</comment>
<dbReference type="AlphaFoldDB" id="E9SG52"/>
<dbReference type="STRING" id="246199.CUS_7773"/>
<dbReference type="GO" id="GO:0006654">
    <property type="term" value="P:phosphatidic acid biosynthetic process"/>
    <property type="evidence" value="ECO:0007669"/>
    <property type="project" value="TreeGrafter"/>
</dbReference>
<dbReference type="EMBL" id="ADKM02000122">
    <property type="protein sequence ID" value="EGC01763.1"/>
    <property type="molecule type" value="Genomic_DNA"/>
</dbReference>
<evidence type="ECO:0000256" key="7">
    <source>
        <dbReference type="ARBA" id="ARBA00047615"/>
    </source>
</evidence>
<dbReference type="EC" id="2.7.4.25" evidence="9"/>
<dbReference type="InterPro" id="IPR011994">
    <property type="entry name" value="Cytidylate_kinase_dom"/>
</dbReference>
<proteinExistence type="inferred from homology"/>
<keyword evidence="12" id="KW-1185">Reference proteome</keyword>
<dbReference type="PANTHER" id="PTHR10434:SF11">
    <property type="entry name" value="1-ACYL-SN-GLYCEROL-3-PHOSPHATE ACYLTRANSFERASE"/>
    <property type="match status" value="1"/>
</dbReference>
<dbReference type="GO" id="GO:0005737">
    <property type="term" value="C:cytoplasm"/>
    <property type="evidence" value="ECO:0007669"/>
    <property type="project" value="UniProtKB-SubCell"/>
</dbReference>
<dbReference type="Proteomes" id="UP000004259">
    <property type="component" value="Unassembled WGS sequence"/>
</dbReference>
<dbReference type="InterPro" id="IPR002123">
    <property type="entry name" value="Plipid/glycerol_acylTrfase"/>
</dbReference>
<evidence type="ECO:0000313" key="11">
    <source>
        <dbReference type="EMBL" id="EGC01763.1"/>
    </source>
</evidence>
<evidence type="ECO:0000256" key="5">
    <source>
        <dbReference type="ARBA" id="ARBA00022840"/>
    </source>
</evidence>
<keyword evidence="9" id="KW-0963">Cytoplasm</keyword>
<dbReference type="GO" id="GO:0006220">
    <property type="term" value="P:pyrimidine nucleotide metabolic process"/>
    <property type="evidence" value="ECO:0007669"/>
    <property type="project" value="UniProtKB-UniRule"/>
</dbReference>
<feature type="domain" description="Phospholipid/glycerol acyltransferase" evidence="10">
    <location>
        <begin position="292"/>
        <end position="405"/>
    </location>
</feature>
<evidence type="ECO:0000256" key="6">
    <source>
        <dbReference type="ARBA" id="ARBA00023315"/>
    </source>
</evidence>
<evidence type="ECO:0000256" key="3">
    <source>
        <dbReference type="ARBA" id="ARBA00022741"/>
    </source>
</evidence>
<dbReference type="GO" id="GO:0005524">
    <property type="term" value="F:ATP binding"/>
    <property type="evidence" value="ECO:0007669"/>
    <property type="project" value="UniProtKB-UniRule"/>
</dbReference>
<feature type="binding site" evidence="9">
    <location>
        <begin position="9"/>
        <end position="17"/>
    </location>
    <ligand>
        <name>ATP</name>
        <dbReference type="ChEBI" id="CHEBI:30616"/>
    </ligand>
</feature>
<dbReference type="SMART" id="SM00563">
    <property type="entry name" value="PlsC"/>
    <property type="match status" value="1"/>
</dbReference>
<dbReference type="RefSeq" id="WP_002852037.1">
    <property type="nucleotide sequence ID" value="NZ_ADKM02000122.1"/>
</dbReference>
<evidence type="ECO:0000313" key="12">
    <source>
        <dbReference type="Proteomes" id="UP000004259"/>
    </source>
</evidence>
<dbReference type="HAMAP" id="MF_00238">
    <property type="entry name" value="Cytidyl_kinase_type1"/>
    <property type="match status" value="1"/>
</dbReference>
<protein>
    <recommendedName>
        <fullName evidence="9">Cytidylate kinase</fullName>
        <shortName evidence="9">CK</shortName>
        <ecNumber evidence="9">2.7.4.25</ecNumber>
    </recommendedName>
    <alternativeName>
        <fullName evidence="9">Cytidine monophosphate kinase</fullName>
        <shortName evidence="9">CMP kinase</shortName>
    </alternativeName>
</protein>
<dbReference type="eggNOG" id="COG0283">
    <property type="taxonomic scope" value="Bacteria"/>
</dbReference>
<keyword evidence="2 9" id="KW-0808">Transferase</keyword>
<evidence type="ECO:0000256" key="2">
    <source>
        <dbReference type="ARBA" id="ARBA00022679"/>
    </source>
</evidence>
<evidence type="ECO:0000256" key="1">
    <source>
        <dbReference type="ARBA" id="ARBA00009427"/>
    </source>
</evidence>
<evidence type="ECO:0000256" key="9">
    <source>
        <dbReference type="HAMAP-Rule" id="MF_00238"/>
    </source>
</evidence>
<dbReference type="CDD" id="cd07989">
    <property type="entry name" value="LPLAT_AGPAT-like"/>
    <property type="match status" value="1"/>
</dbReference>
<dbReference type="eggNOG" id="COG0204">
    <property type="taxonomic scope" value="Bacteria"/>
</dbReference>
<evidence type="ECO:0000256" key="8">
    <source>
        <dbReference type="ARBA" id="ARBA00048478"/>
    </source>
</evidence>
<evidence type="ECO:0000259" key="10">
    <source>
        <dbReference type="SMART" id="SM00563"/>
    </source>
</evidence>
<dbReference type="CDD" id="cd02020">
    <property type="entry name" value="CMPK"/>
    <property type="match status" value="1"/>
</dbReference>
<comment type="subcellular location">
    <subcellularLocation>
        <location evidence="9">Cytoplasm</location>
    </subcellularLocation>
</comment>
<dbReference type="Pfam" id="PF02224">
    <property type="entry name" value="Cytidylate_kin"/>
    <property type="match status" value="1"/>
</dbReference>
<comment type="catalytic activity">
    <reaction evidence="8 9">
        <text>CMP + ATP = CDP + ADP</text>
        <dbReference type="Rhea" id="RHEA:11600"/>
        <dbReference type="ChEBI" id="CHEBI:30616"/>
        <dbReference type="ChEBI" id="CHEBI:58069"/>
        <dbReference type="ChEBI" id="CHEBI:60377"/>
        <dbReference type="ChEBI" id="CHEBI:456216"/>
        <dbReference type="EC" id="2.7.4.25"/>
    </reaction>
</comment>
<gene>
    <name evidence="9 11" type="primary">cmk</name>
    <name evidence="11" type="ORF">CUS_7773</name>
</gene>
<dbReference type="Pfam" id="PF01553">
    <property type="entry name" value="Acyltransferase"/>
    <property type="match status" value="1"/>
</dbReference>
<keyword evidence="6" id="KW-0012">Acyltransferase</keyword>
<sequence length="454" mass="50133">MGINIALDGPSGAGKSTIAKAVAAKMQYVYVDTGAMYRSVACYMVTNGVDLDNTEEIISKLSEISIKLEYKDGAQHVILNGEDVSDKIRTPEISMAASKTSAIPEVRAFLFDLQQTMAKENNIIMDGRDIGTVVLPNADVKIFLTASAEARAQRRLKELQEKGDPSTFEEVLRDIEQRDYNDTHRETAPLKKADDAVEVDTTSLDLQQSIDEICRVINEKLGVKKNDDDGAVKKERTPRVLMEVQPISKTHHVNPLKVLVYGILRWAVIGIYHLYYDIRWEGTENVPKDGGNIFASNHRSYQDPVFIALHARVPLSYMAKEELFQGNKAFKWLISNLGAFPVTRGKGDTAVIDTSIEKLESGRNLAIFPEGTRSKDGKVGKGKTGVALIAAVAQTKVIPVGITFEGKLKFRSKVIVRYGEPIVPAEIGASNTDSKSLRVLKNKVMEEITSLVHE</sequence>
<dbReference type="InterPro" id="IPR027417">
    <property type="entry name" value="P-loop_NTPase"/>
</dbReference>
<reference evidence="11 12" key="1">
    <citation type="submission" date="2011-02" db="EMBL/GenBank/DDBJ databases">
        <authorList>
            <person name="Nelson K.E."/>
            <person name="Sutton G."/>
            <person name="Torralba M."/>
            <person name="Durkin S."/>
            <person name="Harkins D."/>
            <person name="Montgomery R."/>
            <person name="Ziemer C."/>
            <person name="Klaassens E."/>
            <person name="Ocuiv P."/>
            <person name="Morrison M."/>
        </authorList>
    </citation>
    <scope>NUCLEOTIDE SEQUENCE [LARGE SCALE GENOMIC DNA]</scope>
    <source>
        <strain evidence="11 12">8</strain>
    </source>
</reference>
<comment type="catalytic activity">
    <reaction evidence="7 9">
        <text>dCMP + ATP = dCDP + ADP</text>
        <dbReference type="Rhea" id="RHEA:25094"/>
        <dbReference type="ChEBI" id="CHEBI:30616"/>
        <dbReference type="ChEBI" id="CHEBI:57566"/>
        <dbReference type="ChEBI" id="CHEBI:58593"/>
        <dbReference type="ChEBI" id="CHEBI:456216"/>
        <dbReference type="EC" id="2.7.4.25"/>
    </reaction>
</comment>
<dbReference type="OrthoDB" id="9807434at2"/>
<evidence type="ECO:0000256" key="4">
    <source>
        <dbReference type="ARBA" id="ARBA00022777"/>
    </source>
</evidence>
<organism evidence="11 12">
    <name type="scientific">Ruminococcus albus 8</name>
    <dbReference type="NCBI Taxonomy" id="246199"/>
    <lineage>
        <taxon>Bacteria</taxon>
        <taxon>Bacillati</taxon>
        <taxon>Bacillota</taxon>
        <taxon>Clostridia</taxon>
        <taxon>Eubacteriales</taxon>
        <taxon>Oscillospiraceae</taxon>
        <taxon>Ruminococcus</taxon>
    </lineage>
</organism>
<dbReference type="NCBIfam" id="TIGR00017">
    <property type="entry name" value="cmk"/>
    <property type="match status" value="1"/>
</dbReference>
<name>E9SG52_RUMAL</name>
<keyword evidence="3 9" id="KW-0547">Nucleotide-binding</keyword>
<dbReference type="SUPFAM" id="SSF52540">
    <property type="entry name" value="P-loop containing nucleoside triphosphate hydrolases"/>
    <property type="match status" value="1"/>
</dbReference>
<keyword evidence="5 9" id="KW-0067">ATP-binding</keyword>
<dbReference type="SUPFAM" id="SSF69593">
    <property type="entry name" value="Glycerol-3-phosphate (1)-acyltransferase"/>
    <property type="match status" value="1"/>
</dbReference>
<dbReference type="GO" id="GO:0036431">
    <property type="term" value="F:dCMP kinase activity"/>
    <property type="evidence" value="ECO:0007669"/>
    <property type="project" value="InterPro"/>
</dbReference>
<dbReference type="PANTHER" id="PTHR10434">
    <property type="entry name" value="1-ACYL-SN-GLYCEROL-3-PHOSPHATE ACYLTRANSFERASE"/>
    <property type="match status" value="1"/>
</dbReference>
<dbReference type="InterPro" id="IPR003136">
    <property type="entry name" value="Cytidylate_kin"/>
</dbReference>